<gene>
    <name evidence="1" type="ORF">NAS2_1225</name>
</gene>
<dbReference type="RefSeq" id="WP_174448826.1">
    <property type="nucleotide sequence ID" value="NZ_AP018732.1"/>
</dbReference>
<sequence>MAKITVNMDIEVDDALVGKVVDLLTKTTETATTTLAKTTETAKGVKLPEGLELEVKDVGGKLFLKVVGVGEREGDSES</sequence>
<evidence type="ECO:0000313" key="1">
    <source>
        <dbReference type="EMBL" id="BBE42614.1"/>
    </source>
</evidence>
<name>A0A4P2VDJ7_9ARCH</name>
<organism evidence="1 2">
    <name type="scientific">Conexivisphaera calida</name>
    <dbReference type="NCBI Taxonomy" id="1874277"/>
    <lineage>
        <taxon>Archaea</taxon>
        <taxon>Nitrososphaerota</taxon>
        <taxon>Conexivisphaeria</taxon>
        <taxon>Conexivisphaerales</taxon>
        <taxon>Conexivisphaeraceae</taxon>
        <taxon>Conexivisphaera</taxon>
    </lineage>
</organism>
<dbReference type="GeneID" id="55585037"/>
<reference evidence="1 2" key="1">
    <citation type="journal article" date="2019" name="ISME J.">
        <title>Isolation and characterization of a thermophilic sulfur- and iron-reducing thaumarchaeote from a terrestrial acidic hot spring.</title>
        <authorList>
            <person name="Kato S."/>
            <person name="Itoh T."/>
            <person name="Yuki M."/>
            <person name="Nagamori M."/>
            <person name="Ohnishi M."/>
            <person name="Uematsu K."/>
            <person name="Suzuki K."/>
            <person name="Takashina T."/>
            <person name="Ohkuma M."/>
        </authorList>
    </citation>
    <scope>NUCLEOTIDE SEQUENCE [LARGE SCALE GENOMIC DNA]</scope>
    <source>
        <strain evidence="1 2">NAS-02</strain>
    </source>
</reference>
<keyword evidence="2" id="KW-1185">Reference proteome</keyword>
<evidence type="ECO:0000313" key="2">
    <source>
        <dbReference type="Proteomes" id="UP000509448"/>
    </source>
</evidence>
<proteinExistence type="predicted"/>
<accession>A0A4P2VDJ7</accession>
<dbReference type="KEGG" id="ccai:NAS2_1225"/>
<dbReference type="Proteomes" id="UP000509448">
    <property type="component" value="Chromosome"/>
</dbReference>
<dbReference type="AlphaFoldDB" id="A0A4P2VDJ7"/>
<protein>
    <submittedName>
        <fullName evidence="1">Uncharacterized protein</fullName>
    </submittedName>
</protein>
<dbReference type="EMBL" id="AP018732">
    <property type="protein sequence ID" value="BBE42614.1"/>
    <property type="molecule type" value="Genomic_DNA"/>
</dbReference>